<dbReference type="Pfam" id="PF00496">
    <property type="entry name" value="SBP_bac_5"/>
    <property type="match status" value="1"/>
</dbReference>
<dbReference type="EMBL" id="JAEHFL010000016">
    <property type="protein sequence ID" value="MBK3428855.1"/>
    <property type="molecule type" value="Genomic_DNA"/>
</dbReference>
<dbReference type="Gene3D" id="3.10.105.10">
    <property type="entry name" value="Dipeptide-binding Protein, Domain 3"/>
    <property type="match status" value="1"/>
</dbReference>
<evidence type="ECO:0000313" key="4">
    <source>
        <dbReference type="Proteomes" id="UP000603369"/>
    </source>
</evidence>
<comment type="caution">
    <text evidence="3">The sequence shown here is derived from an EMBL/GenBank/DDBJ whole genome shotgun (WGS) entry which is preliminary data.</text>
</comment>
<accession>A0A8I1LC39</accession>
<feature type="signal peptide" evidence="1">
    <location>
        <begin position="1"/>
        <end position="26"/>
    </location>
</feature>
<evidence type="ECO:0000313" key="3">
    <source>
        <dbReference type="EMBL" id="MBK3428855.1"/>
    </source>
</evidence>
<evidence type="ECO:0000259" key="2">
    <source>
        <dbReference type="Pfam" id="PF00496"/>
    </source>
</evidence>
<feature type="chain" id="PRO_5034379404" evidence="1">
    <location>
        <begin position="27"/>
        <end position="564"/>
    </location>
</feature>
<dbReference type="PANTHER" id="PTHR30290">
    <property type="entry name" value="PERIPLASMIC BINDING COMPONENT OF ABC TRANSPORTER"/>
    <property type="match status" value="1"/>
</dbReference>
<protein>
    <submittedName>
        <fullName evidence="3">ABC transporter family substrate-binding protein</fullName>
    </submittedName>
</protein>
<dbReference type="GO" id="GO:0015833">
    <property type="term" value="P:peptide transport"/>
    <property type="evidence" value="ECO:0007669"/>
    <property type="project" value="TreeGrafter"/>
</dbReference>
<keyword evidence="4" id="KW-1185">Reference proteome</keyword>
<organism evidence="3 4">
    <name type="scientific">Corynebacterium tuberculostearicum</name>
    <dbReference type="NCBI Taxonomy" id="38304"/>
    <lineage>
        <taxon>Bacteria</taxon>
        <taxon>Bacillati</taxon>
        <taxon>Actinomycetota</taxon>
        <taxon>Actinomycetes</taxon>
        <taxon>Mycobacteriales</taxon>
        <taxon>Corynebacteriaceae</taxon>
        <taxon>Corynebacterium</taxon>
    </lineage>
</organism>
<dbReference type="PANTHER" id="PTHR30290:SF65">
    <property type="entry name" value="MONOACYL PHOSPHATIDYLINOSITOL TETRAMANNOSIDE-BINDING PROTEIN LPQW-RELATED"/>
    <property type="match status" value="1"/>
</dbReference>
<dbReference type="GO" id="GO:1904680">
    <property type="term" value="F:peptide transmembrane transporter activity"/>
    <property type="evidence" value="ECO:0007669"/>
    <property type="project" value="TreeGrafter"/>
</dbReference>
<reference evidence="3 4" key="1">
    <citation type="submission" date="2020-12" db="EMBL/GenBank/DDBJ databases">
        <title>Draft genome sequence of the commensal strain Corynebacterium tuberculostearicum MFP09/CIP 102622 isolated from human skin.</title>
        <authorList>
            <person name="Boukerb A.M."/>
            <person name="Janvier X."/>
            <person name="Feuilloley M.G.J."/>
            <person name="Groboillot A."/>
        </authorList>
    </citation>
    <scope>NUCLEOTIDE SEQUENCE [LARGE SCALE GENOMIC DNA]</scope>
    <source>
        <strain evidence="3 4">CIP 102622</strain>
    </source>
</reference>
<dbReference type="InterPro" id="IPR039424">
    <property type="entry name" value="SBP_5"/>
</dbReference>
<dbReference type="Proteomes" id="UP000603369">
    <property type="component" value="Unassembled WGS sequence"/>
</dbReference>
<dbReference type="Gene3D" id="3.40.190.10">
    <property type="entry name" value="Periplasmic binding protein-like II"/>
    <property type="match status" value="1"/>
</dbReference>
<dbReference type="Gene3D" id="3.90.76.10">
    <property type="entry name" value="Dipeptide-binding Protein, Domain 1"/>
    <property type="match status" value="1"/>
</dbReference>
<dbReference type="InterPro" id="IPR000914">
    <property type="entry name" value="SBP_5_dom"/>
</dbReference>
<dbReference type="PROSITE" id="PS51257">
    <property type="entry name" value="PROKAR_LIPOPROTEIN"/>
    <property type="match status" value="1"/>
</dbReference>
<name>A0A8I1LC39_9CORY</name>
<dbReference type="AlphaFoldDB" id="A0A8I1LC39"/>
<keyword evidence="1" id="KW-0732">Signal</keyword>
<evidence type="ECO:0000256" key="1">
    <source>
        <dbReference type="SAM" id="SignalP"/>
    </source>
</evidence>
<sequence length="564" mass="62552">MKKFTRFRIATVATLSAAALALTGCAANSDGDSTKAVGGLDIEVNPAGDYNEKSRDELKDDGELTLALDELTEQQNMFHANMTADTRKVWGWYNPQLALYDGEGNYTPNPDYIDDVKEDKKGENTVVTFKVNKDATFNDGTPIDWKAFENTWRFNNGKDEDVQVNATDGFERITSVEKGATDKDVVITFDGPYPWWQGLFNELLHPAIDSPEKFDKAYLGKLNPQYGAGPFKVDNVDFKGGTLTLVPNEKWWGDKPKLKKVSYRVMESQATINAFQAGEIDAAGVANKNSLTIAGEMGDAIDIRAALRPANVIFTLNSKAPQLKDEDVRHAVFSAIDRDQLAEIRYNGLGYEEEMPGSLTLYSTQEGYKDNIKDVIKFDPEQSKKLLEDAGYQQGDDGIYAKDGEKLSLRYILIGDDEVSKSLAAAVQKMLKDVGVDLKIEERPSSEFSKVTSERDFDLFLSAFADSDPFGVAYFGQYYASDSTLNMSSTGTKEFDKKIEELQNLPTKDEQIDRVNELESEAFGHYGILPFANGPQMVGVKKGLANYGANGFAILPKEDIGWEK</sequence>
<feature type="domain" description="Solute-binding protein family 5" evidence="2">
    <location>
        <begin position="122"/>
        <end position="482"/>
    </location>
</feature>
<gene>
    <name evidence="3" type="ORF">JDP02_10110</name>
</gene>
<dbReference type="SUPFAM" id="SSF53850">
    <property type="entry name" value="Periplasmic binding protein-like II"/>
    <property type="match status" value="1"/>
</dbReference>
<proteinExistence type="predicted"/>
<dbReference type="RefSeq" id="WP_200436206.1">
    <property type="nucleotide sequence ID" value="NZ_JAEHFL010000016.1"/>
</dbReference>
<dbReference type="CDD" id="cd08501">
    <property type="entry name" value="PBP2_Lpqw"/>
    <property type="match status" value="1"/>
</dbReference>